<dbReference type="InterPro" id="IPR052895">
    <property type="entry name" value="HetReg/Transcr_Mod"/>
</dbReference>
<dbReference type="GeneID" id="71992985"/>
<dbReference type="InterPro" id="IPR010730">
    <property type="entry name" value="HET"/>
</dbReference>
<evidence type="ECO:0000313" key="2">
    <source>
        <dbReference type="EMBL" id="UJO23744.1"/>
    </source>
</evidence>
<dbReference type="EMBL" id="CP090173">
    <property type="protein sequence ID" value="UJO23744.1"/>
    <property type="molecule type" value="Genomic_DNA"/>
</dbReference>
<sequence length="677" mass="76384">MGYYSYIPLRQPWEGHHEIRVLTLRQGLLEDDIRVKLSTHTVQDSVMSGRSNAQSATVQWEALSYTWGDMQKSHTITLEQADSSLACFELGSNLYAALRHLRYPGSDRQLWIDAICMDQSATEQAEAERNWQIPAMLEIYSMAAKVIIWLGEEENDSAFAMQFLQQLGEGFDFNWSTYEMTGNDKLQPGVVKFLHNYEQYFAHGMRQYEAVCALLEREWFTRVWTRQEAFASNDDSVIACGTLSMPLHDFRNAMQILGERGLDVRDAKHDLHSTRLGLAITILDKATAPILETIDRVRGSNCKFDVDKVYGSLGMIKMTAGPEFAASITLGHKNPMSLYSEFFRKYTMRYNRLNLLDAAGLYQRSAMNGPSWMPDWTTRSNRLLPTSSETAVSHAMVSGATFEDDDVLRVHGVVADKIVEVQTLDRPGDVSDKHWPAAYAALARFMDSYLQSMNPAQFEDFMRAFLYPLKGHRIPIDDVIQRRPDYEVLVRAVWAGQDPKSLASNDNAQSFAHFQICLRYHEVAQLPFMFTEQGHIGIGSTGTRQGDLVAAVLGSQSPLVLRPYSLTAQPERYQLIGTCSIYSLSTGEVLLGPLPKGTTLISRLDPAVGVYQRHFHDAVSGTTTFWDPRIDWESLEKMDGNAGSWKLKSPMGEADRNAPTAEYLLERGVPIRSFDLV</sequence>
<dbReference type="KEGG" id="ffu:CLAFUR5_13107"/>
<keyword evidence="3" id="KW-1185">Reference proteome</keyword>
<dbReference type="Proteomes" id="UP000756132">
    <property type="component" value="Chromosome 11"/>
</dbReference>
<feature type="domain" description="Heterokaryon incompatibility" evidence="1">
    <location>
        <begin position="60"/>
        <end position="228"/>
    </location>
</feature>
<dbReference type="AlphaFoldDB" id="A0A9Q8PJE3"/>
<dbReference type="PANTHER" id="PTHR24148:SF64">
    <property type="entry name" value="HETEROKARYON INCOMPATIBILITY DOMAIN-CONTAINING PROTEIN"/>
    <property type="match status" value="1"/>
</dbReference>
<gene>
    <name evidence="2" type="ORF">CLAFUR5_13107</name>
</gene>
<dbReference type="PANTHER" id="PTHR24148">
    <property type="entry name" value="ANKYRIN REPEAT DOMAIN-CONTAINING PROTEIN 39 HOMOLOG-RELATED"/>
    <property type="match status" value="1"/>
</dbReference>
<name>A0A9Q8PJE3_PASFU</name>
<protein>
    <submittedName>
        <fullName evidence="2">Heterokaryon incompatibility protein 6, OR allele</fullName>
    </submittedName>
</protein>
<reference evidence="2" key="1">
    <citation type="submission" date="2021-12" db="EMBL/GenBank/DDBJ databases">
        <authorList>
            <person name="Zaccaron A."/>
            <person name="Stergiopoulos I."/>
        </authorList>
    </citation>
    <scope>NUCLEOTIDE SEQUENCE</scope>
    <source>
        <strain evidence="2">Race5_Kim</strain>
    </source>
</reference>
<evidence type="ECO:0000259" key="1">
    <source>
        <dbReference type="Pfam" id="PF06985"/>
    </source>
</evidence>
<organism evidence="2 3">
    <name type="scientific">Passalora fulva</name>
    <name type="common">Tomato leaf mold</name>
    <name type="synonym">Cladosporium fulvum</name>
    <dbReference type="NCBI Taxonomy" id="5499"/>
    <lineage>
        <taxon>Eukaryota</taxon>
        <taxon>Fungi</taxon>
        <taxon>Dikarya</taxon>
        <taxon>Ascomycota</taxon>
        <taxon>Pezizomycotina</taxon>
        <taxon>Dothideomycetes</taxon>
        <taxon>Dothideomycetidae</taxon>
        <taxon>Mycosphaerellales</taxon>
        <taxon>Mycosphaerellaceae</taxon>
        <taxon>Fulvia</taxon>
    </lineage>
</organism>
<reference evidence="2" key="2">
    <citation type="journal article" date="2022" name="Microb. Genom.">
        <title>A chromosome-scale genome assembly of the tomato pathogen Cladosporium fulvum reveals a compartmentalized genome architecture and the presence of a dispensable chromosome.</title>
        <authorList>
            <person name="Zaccaron A.Z."/>
            <person name="Chen L.H."/>
            <person name="Samaras A."/>
            <person name="Stergiopoulos I."/>
        </authorList>
    </citation>
    <scope>NUCLEOTIDE SEQUENCE</scope>
    <source>
        <strain evidence="2">Race5_Kim</strain>
    </source>
</reference>
<proteinExistence type="predicted"/>
<accession>A0A9Q8PJE3</accession>
<dbReference type="Pfam" id="PF06985">
    <property type="entry name" value="HET"/>
    <property type="match status" value="1"/>
</dbReference>
<evidence type="ECO:0000313" key="3">
    <source>
        <dbReference type="Proteomes" id="UP000756132"/>
    </source>
</evidence>
<dbReference type="OrthoDB" id="3629788at2759"/>
<dbReference type="RefSeq" id="XP_047768110.1">
    <property type="nucleotide sequence ID" value="XM_047912255.1"/>
</dbReference>